<dbReference type="PROSITE" id="PS50014">
    <property type="entry name" value="BROMODOMAIN_2"/>
    <property type="match status" value="1"/>
</dbReference>
<feature type="region of interest" description="Disordered" evidence="5">
    <location>
        <begin position="305"/>
        <end position="324"/>
    </location>
</feature>
<sequence>MASGTIVGEGTEVNKEKQRYTESKVYTRKAFKGPKKNNTAVPTTTTDTNADNNTSFAANTANDNEDNNNISSKDGGVDNDNNNINSKDGGVDNDGKKKNDSIQDLPQVVPTKEVDSSLQQVVSRLDVALDDTSSLNRQQEVEPVVCEQLSGNGAMKEGSDDRWKVNVPSLSKNEVRELRMKLEGELDVVRSLAKKVEEKKGPIGGGVSVSGGSGGGVVSHSRVPLNFGFNHAVKRVHSEVASAGVPVEGVTPRQSRSLNQLSIPTSENSQGAVEHVEKEKRTPKANQFYRNSEFLLAKDKFPTAESNKRAKLNGKKQGGGEVGHGFRPGSKVFKSCSALLERLMKHKHGWVFNTPVDVNSLGLHDYFTIIKYPMDLGTVKSKLNKNWYKSPREFAEDVRLTFSNAMTYNPKGQDVHIMAEQLSKIFEEKWAVIESDYIREMRLLSVDYAMGIHTPTSRKAPPFRPPPLDMRRILNRSESMTYPPPLPSVRTPALKKPKAKDPHKRDMTYEEKQKLSTNLQSLPSEKLDNIVQIIKKRNSTLFQHDDEIEVDIDSVDAETLWELDRFVTNYKKSLSKHKRRAELAMQARAEAELNVQQQLPAPAVAEAPKEMEIADGRNGSSSLPVQGGKGGDDASRSSSSSSSSSDSGSSSSDSDSDSSSASESDVGHSPRT</sequence>
<comment type="caution">
    <text evidence="8">The sequence shown here is derived from an EMBL/GenBank/DDBJ whole genome shotgun (WGS) entry which is preliminary data.</text>
</comment>
<dbReference type="InterPro" id="IPR036427">
    <property type="entry name" value="Bromodomain-like_sf"/>
</dbReference>
<dbReference type="InterPro" id="IPR037377">
    <property type="entry name" value="GTE_bromo"/>
</dbReference>
<dbReference type="InterPro" id="IPR001487">
    <property type="entry name" value="Bromodomain"/>
</dbReference>
<protein>
    <submittedName>
        <fullName evidence="8">Transcription factor GTE4 isoform X1</fullName>
    </submittedName>
</protein>
<reference evidence="8 9" key="1">
    <citation type="journal article" date="2020" name="Nat. Commun.">
        <title>Genome of Tripterygium wilfordii and identification of cytochrome P450 involved in triptolide biosynthesis.</title>
        <authorList>
            <person name="Tu L."/>
            <person name="Su P."/>
            <person name="Zhang Z."/>
            <person name="Gao L."/>
            <person name="Wang J."/>
            <person name="Hu T."/>
            <person name="Zhou J."/>
            <person name="Zhang Y."/>
            <person name="Zhao Y."/>
            <person name="Liu Y."/>
            <person name="Song Y."/>
            <person name="Tong Y."/>
            <person name="Lu Y."/>
            <person name="Yang J."/>
            <person name="Xu C."/>
            <person name="Jia M."/>
            <person name="Peters R.J."/>
            <person name="Huang L."/>
            <person name="Gao W."/>
        </authorList>
    </citation>
    <scope>NUCLEOTIDE SEQUENCE [LARGE SCALE GENOMIC DNA]</scope>
    <source>
        <strain evidence="9">cv. XIE 37</strain>
        <tissue evidence="8">Leaf</tissue>
    </source>
</reference>
<dbReference type="Pfam" id="PF00439">
    <property type="entry name" value="Bromodomain"/>
    <property type="match status" value="1"/>
</dbReference>
<dbReference type="SMART" id="SM00297">
    <property type="entry name" value="BROMO"/>
    <property type="match status" value="1"/>
</dbReference>
<evidence type="ECO:0000256" key="3">
    <source>
        <dbReference type="ARBA" id="ARBA00023163"/>
    </source>
</evidence>
<dbReference type="CDD" id="cd05506">
    <property type="entry name" value="Bromo_plant1"/>
    <property type="match status" value="1"/>
</dbReference>
<dbReference type="Gene3D" id="1.20.920.10">
    <property type="entry name" value="Bromodomain-like"/>
    <property type="match status" value="1"/>
</dbReference>
<feature type="domain" description="NET" evidence="7">
    <location>
        <begin position="497"/>
        <end position="578"/>
    </location>
</feature>
<evidence type="ECO:0000313" key="9">
    <source>
        <dbReference type="Proteomes" id="UP000593562"/>
    </source>
</evidence>
<dbReference type="InterPro" id="IPR027353">
    <property type="entry name" value="NET_dom"/>
</dbReference>
<feature type="compositionally biased region" description="Basic and acidic residues" evidence="5">
    <location>
        <begin position="89"/>
        <end position="101"/>
    </location>
</feature>
<evidence type="ECO:0000256" key="5">
    <source>
        <dbReference type="SAM" id="MobiDB-lite"/>
    </source>
</evidence>
<feature type="compositionally biased region" description="Basic residues" evidence="5">
    <location>
        <begin position="26"/>
        <end position="35"/>
    </location>
</feature>
<evidence type="ECO:0000256" key="4">
    <source>
        <dbReference type="PROSITE-ProRule" id="PRU00035"/>
    </source>
</evidence>
<dbReference type="SUPFAM" id="SSF47370">
    <property type="entry name" value="Bromodomain"/>
    <property type="match status" value="1"/>
</dbReference>
<feature type="region of interest" description="Disordered" evidence="5">
    <location>
        <begin position="479"/>
        <end position="506"/>
    </location>
</feature>
<evidence type="ECO:0000259" key="7">
    <source>
        <dbReference type="PROSITE" id="PS51525"/>
    </source>
</evidence>
<feature type="region of interest" description="Disordered" evidence="5">
    <location>
        <begin position="605"/>
        <end position="672"/>
    </location>
</feature>
<keyword evidence="2 4" id="KW-0103">Bromodomain</keyword>
<dbReference type="Proteomes" id="UP000593562">
    <property type="component" value="Unassembled WGS sequence"/>
</dbReference>
<dbReference type="Pfam" id="PF17035">
    <property type="entry name" value="BET"/>
    <property type="match status" value="1"/>
</dbReference>
<feature type="compositionally biased region" description="Low complexity" evidence="5">
    <location>
        <begin position="636"/>
        <end position="664"/>
    </location>
</feature>
<dbReference type="EMBL" id="JAAARO010000018">
    <property type="protein sequence ID" value="KAF5731362.1"/>
    <property type="molecule type" value="Genomic_DNA"/>
</dbReference>
<dbReference type="PROSITE" id="PS51525">
    <property type="entry name" value="NET"/>
    <property type="match status" value="1"/>
</dbReference>
<dbReference type="FunCoup" id="A0A7J7CB81">
    <property type="interactions" value="3180"/>
</dbReference>
<evidence type="ECO:0000259" key="6">
    <source>
        <dbReference type="PROSITE" id="PS50014"/>
    </source>
</evidence>
<gene>
    <name evidence="8" type="ORF">HS088_TW18G00039</name>
</gene>
<proteinExistence type="predicted"/>
<dbReference type="PRINTS" id="PR00503">
    <property type="entry name" value="BROMODOMAIN"/>
</dbReference>
<keyword evidence="3" id="KW-0804">Transcription</keyword>
<dbReference type="InParanoid" id="A0A7J7CB81"/>
<name>A0A7J7CB81_TRIWF</name>
<dbReference type="PANTHER" id="PTHR45926">
    <property type="entry name" value="OSJNBA0053K19.4 PROTEIN"/>
    <property type="match status" value="1"/>
</dbReference>
<keyword evidence="9" id="KW-1185">Reference proteome</keyword>
<evidence type="ECO:0000256" key="1">
    <source>
        <dbReference type="ARBA" id="ARBA00023015"/>
    </source>
</evidence>
<dbReference type="AlphaFoldDB" id="A0A7J7CB81"/>
<keyword evidence="1" id="KW-0805">Transcription regulation</keyword>
<organism evidence="8 9">
    <name type="scientific">Tripterygium wilfordii</name>
    <name type="common">Thunder God vine</name>
    <dbReference type="NCBI Taxonomy" id="458696"/>
    <lineage>
        <taxon>Eukaryota</taxon>
        <taxon>Viridiplantae</taxon>
        <taxon>Streptophyta</taxon>
        <taxon>Embryophyta</taxon>
        <taxon>Tracheophyta</taxon>
        <taxon>Spermatophyta</taxon>
        <taxon>Magnoliopsida</taxon>
        <taxon>eudicotyledons</taxon>
        <taxon>Gunneridae</taxon>
        <taxon>Pentapetalae</taxon>
        <taxon>rosids</taxon>
        <taxon>fabids</taxon>
        <taxon>Celastrales</taxon>
        <taxon>Celastraceae</taxon>
        <taxon>Tripterygium</taxon>
    </lineage>
</organism>
<evidence type="ECO:0000313" key="8">
    <source>
        <dbReference type="EMBL" id="KAF5731362.1"/>
    </source>
</evidence>
<feature type="compositionally biased region" description="Basic and acidic residues" evidence="5">
    <location>
        <begin position="12"/>
        <end position="22"/>
    </location>
</feature>
<feature type="domain" description="Bromo" evidence="6">
    <location>
        <begin position="344"/>
        <end position="416"/>
    </location>
</feature>
<dbReference type="Gene3D" id="1.20.1270.220">
    <property type="match status" value="1"/>
</dbReference>
<feature type="compositionally biased region" description="Low complexity" evidence="5">
    <location>
        <begin position="37"/>
        <end position="88"/>
    </location>
</feature>
<dbReference type="OrthoDB" id="21449at2759"/>
<dbReference type="InterPro" id="IPR038336">
    <property type="entry name" value="NET_sf"/>
</dbReference>
<feature type="region of interest" description="Disordered" evidence="5">
    <location>
        <begin position="1"/>
        <end position="102"/>
    </location>
</feature>
<accession>A0A7J7CB81</accession>
<evidence type="ECO:0000256" key="2">
    <source>
        <dbReference type="ARBA" id="ARBA00023117"/>
    </source>
</evidence>